<reference evidence="3" key="1">
    <citation type="submission" date="2023-06" db="EMBL/GenBank/DDBJ databases">
        <authorList>
            <consortium name="Lawrence Berkeley National Laboratory"/>
            <person name="Ahrendt S."/>
            <person name="Sahu N."/>
            <person name="Indic B."/>
            <person name="Wong-Bajracharya J."/>
            <person name="Merenyi Z."/>
            <person name="Ke H.-M."/>
            <person name="Monk M."/>
            <person name="Kocsube S."/>
            <person name="Drula E."/>
            <person name="Lipzen A."/>
            <person name="Balint B."/>
            <person name="Henrissat B."/>
            <person name="Andreopoulos B."/>
            <person name="Martin F.M."/>
            <person name="Harder C.B."/>
            <person name="Rigling D."/>
            <person name="Ford K.L."/>
            <person name="Foster G.D."/>
            <person name="Pangilinan J."/>
            <person name="Papanicolaou A."/>
            <person name="Barry K."/>
            <person name="LaButti K."/>
            <person name="Viragh M."/>
            <person name="Koriabine M."/>
            <person name="Yan M."/>
            <person name="Riley R."/>
            <person name="Champramary S."/>
            <person name="Plett K.L."/>
            <person name="Tsai I.J."/>
            <person name="Slot J."/>
            <person name="Sipos G."/>
            <person name="Plett J."/>
            <person name="Nagy L.G."/>
            <person name="Grigoriev I.V."/>
        </authorList>
    </citation>
    <scope>NUCLEOTIDE SEQUENCE</scope>
    <source>
        <strain evidence="3">ICMP 16352</strain>
    </source>
</reference>
<protein>
    <submittedName>
        <fullName evidence="3">Uncharacterized protein</fullName>
    </submittedName>
</protein>
<organism evidence="3 4">
    <name type="scientific">Armillaria novae-zelandiae</name>
    <dbReference type="NCBI Taxonomy" id="153914"/>
    <lineage>
        <taxon>Eukaryota</taxon>
        <taxon>Fungi</taxon>
        <taxon>Dikarya</taxon>
        <taxon>Basidiomycota</taxon>
        <taxon>Agaricomycotina</taxon>
        <taxon>Agaricomycetes</taxon>
        <taxon>Agaricomycetidae</taxon>
        <taxon>Agaricales</taxon>
        <taxon>Marasmiineae</taxon>
        <taxon>Physalacriaceae</taxon>
        <taxon>Armillaria</taxon>
    </lineage>
</organism>
<keyword evidence="2" id="KW-1133">Transmembrane helix</keyword>
<keyword evidence="4" id="KW-1185">Reference proteome</keyword>
<keyword evidence="2" id="KW-0472">Membrane</keyword>
<feature type="compositionally biased region" description="Low complexity" evidence="1">
    <location>
        <begin position="85"/>
        <end position="94"/>
    </location>
</feature>
<evidence type="ECO:0000313" key="3">
    <source>
        <dbReference type="EMBL" id="KAK0471892.1"/>
    </source>
</evidence>
<dbReference type="Proteomes" id="UP001175227">
    <property type="component" value="Unassembled WGS sequence"/>
</dbReference>
<keyword evidence="2" id="KW-0812">Transmembrane</keyword>
<evidence type="ECO:0000313" key="4">
    <source>
        <dbReference type="Proteomes" id="UP001175227"/>
    </source>
</evidence>
<comment type="caution">
    <text evidence="3">The sequence shown here is derived from an EMBL/GenBank/DDBJ whole genome shotgun (WGS) entry which is preliminary data.</text>
</comment>
<feature type="transmembrane region" description="Helical" evidence="2">
    <location>
        <begin position="20"/>
        <end position="38"/>
    </location>
</feature>
<dbReference type="EMBL" id="JAUEPR010000046">
    <property type="protein sequence ID" value="KAK0471892.1"/>
    <property type="molecule type" value="Genomic_DNA"/>
</dbReference>
<evidence type="ECO:0000256" key="1">
    <source>
        <dbReference type="SAM" id="MobiDB-lite"/>
    </source>
</evidence>
<dbReference type="AlphaFoldDB" id="A0AA39NU34"/>
<gene>
    <name evidence="3" type="ORF">IW261DRAFT_831123</name>
</gene>
<evidence type="ECO:0000256" key="2">
    <source>
        <dbReference type="SAM" id="Phobius"/>
    </source>
</evidence>
<accession>A0AA39NU34</accession>
<sequence>MNIPSSLATSNSSLSDVSRTALIAAAVLVAIALGAVFISKGAQKRRIGFIETIECIRREGKGVGAVGLPDDDSEDTTHQWRGDLPSTPTSIPRSMRPPSPPHSGPSIYSTASFVRGDSGSMFREEFWSPVRGASRHLPSRCPRRQSGDIGQGATNTNCSNGLSYPGFSPNQHPRNIFGYSCAICRIDCPHINYYPTLAKHAVRSPALGIVGTFPDHDGHNTSY</sequence>
<feature type="region of interest" description="Disordered" evidence="1">
    <location>
        <begin position="62"/>
        <end position="105"/>
    </location>
</feature>
<name>A0AA39NU34_9AGAR</name>
<proteinExistence type="predicted"/>